<dbReference type="AlphaFoldDB" id="A0A1J5RZB1"/>
<name>A0A1J5RZB1_9ZZZZ</name>
<sequence>MVPSRLPRLAALTLTTALLASGPVLAGSLPGGMPLPNFSLSPDHWGGVYDQIGLGGRFGHVEERDVNGTTAINGFTGSYGFGYGKQFNHVVLGVEADVMANSGDSSSTPPGQTASNKVSNPWLGALRMRLGYDVGRHFLPYIAGGLAVGQIKVQSTGPDSNGAETNYDKLASGLIVGAGVEVPFGAGSRWGMKAEYDFVRLSPADGYNNQGTLVATHFEENIGRILLVHRF</sequence>
<keyword evidence="3" id="KW-0472">Membrane</keyword>
<dbReference type="SUPFAM" id="SSF56925">
    <property type="entry name" value="OMPA-like"/>
    <property type="match status" value="1"/>
</dbReference>
<gene>
    <name evidence="5" type="ORF">GALL_208100</name>
</gene>
<evidence type="ECO:0000256" key="1">
    <source>
        <dbReference type="ARBA" id="ARBA00004370"/>
    </source>
</evidence>
<organism evidence="5">
    <name type="scientific">mine drainage metagenome</name>
    <dbReference type="NCBI Taxonomy" id="410659"/>
    <lineage>
        <taxon>unclassified sequences</taxon>
        <taxon>metagenomes</taxon>
        <taxon>ecological metagenomes</taxon>
    </lineage>
</organism>
<comment type="subcellular location">
    <subcellularLocation>
        <location evidence="1">Membrane</location>
    </subcellularLocation>
</comment>
<dbReference type="EMBL" id="MLJW01000136">
    <property type="protein sequence ID" value="OIQ97255.1"/>
    <property type="molecule type" value="Genomic_DNA"/>
</dbReference>
<accession>A0A1J5RZB1</accession>
<dbReference type="PANTHER" id="PTHR34001">
    <property type="entry name" value="BLL7405 PROTEIN"/>
    <property type="match status" value="1"/>
</dbReference>
<dbReference type="InterPro" id="IPR051692">
    <property type="entry name" value="OMP-like"/>
</dbReference>
<dbReference type="PANTHER" id="PTHR34001:SF3">
    <property type="entry name" value="BLL7405 PROTEIN"/>
    <property type="match status" value="1"/>
</dbReference>
<evidence type="ECO:0000259" key="4">
    <source>
        <dbReference type="Pfam" id="PF13505"/>
    </source>
</evidence>
<feature type="domain" description="Outer membrane protein beta-barrel" evidence="4">
    <location>
        <begin position="45"/>
        <end position="210"/>
    </location>
</feature>
<proteinExistence type="predicted"/>
<dbReference type="GO" id="GO:0016020">
    <property type="term" value="C:membrane"/>
    <property type="evidence" value="ECO:0007669"/>
    <property type="project" value="UniProtKB-SubCell"/>
</dbReference>
<dbReference type="InterPro" id="IPR027385">
    <property type="entry name" value="Beta-barrel_OMP"/>
</dbReference>
<evidence type="ECO:0000256" key="3">
    <source>
        <dbReference type="ARBA" id="ARBA00023136"/>
    </source>
</evidence>
<keyword evidence="2" id="KW-0732">Signal</keyword>
<evidence type="ECO:0000256" key="2">
    <source>
        <dbReference type="ARBA" id="ARBA00022729"/>
    </source>
</evidence>
<dbReference type="Gene3D" id="2.40.160.20">
    <property type="match status" value="1"/>
</dbReference>
<reference evidence="5" key="1">
    <citation type="submission" date="2016-10" db="EMBL/GenBank/DDBJ databases">
        <title>Sequence of Gallionella enrichment culture.</title>
        <authorList>
            <person name="Poehlein A."/>
            <person name="Muehling M."/>
            <person name="Daniel R."/>
        </authorList>
    </citation>
    <scope>NUCLEOTIDE SEQUENCE</scope>
</reference>
<dbReference type="InterPro" id="IPR011250">
    <property type="entry name" value="OMP/PagP_B-barrel"/>
</dbReference>
<evidence type="ECO:0000313" key="5">
    <source>
        <dbReference type="EMBL" id="OIQ97255.1"/>
    </source>
</evidence>
<dbReference type="Pfam" id="PF13505">
    <property type="entry name" value="OMP_b-brl"/>
    <property type="match status" value="1"/>
</dbReference>
<protein>
    <recommendedName>
        <fullName evidence="4">Outer membrane protein beta-barrel domain-containing protein</fullName>
    </recommendedName>
</protein>
<comment type="caution">
    <text evidence="5">The sequence shown here is derived from an EMBL/GenBank/DDBJ whole genome shotgun (WGS) entry which is preliminary data.</text>
</comment>